<dbReference type="EMBL" id="POTW01000021">
    <property type="protein sequence ID" value="PZF83822.1"/>
    <property type="molecule type" value="Genomic_DNA"/>
</dbReference>
<accession>A0A2W2BCS8</accession>
<dbReference type="Proteomes" id="UP000248764">
    <property type="component" value="Unassembled WGS sequence"/>
</dbReference>
<gene>
    <name evidence="2" type="ORF">C1I92_11080</name>
</gene>
<dbReference type="Pfam" id="PF11575">
    <property type="entry name" value="FhuF_C"/>
    <property type="match status" value="1"/>
</dbReference>
<dbReference type="RefSeq" id="WP_111254719.1">
    <property type="nucleotide sequence ID" value="NZ_POTW01000021.1"/>
</dbReference>
<evidence type="ECO:0000313" key="3">
    <source>
        <dbReference type="Proteomes" id="UP000248764"/>
    </source>
</evidence>
<feature type="domain" description="Ferric siderophore reductase C-terminal" evidence="1">
    <location>
        <begin position="244"/>
        <end position="263"/>
    </location>
</feature>
<evidence type="ECO:0000259" key="1">
    <source>
        <dbReference type="Pfam" id="PF11575"/>
    </source>
</evidence>
<dbReference type="GO" id="GO:0051537">
    <property type="term" value="F:2 iron, 2 sulfur cluster binding"/>
    <property type="evidence" value="ECO:0007669"/>
    <property type="project" value="InterPro"/>
</dbReference>
<name>A0A2W2BCS8_9ACTN</name>
<dbReference type="AlphaFoldDB" id="A0A2W2BCS8"/>
<comment type="caution">
    <text evidence="2">The sequence shown here is derived from an EMBL/GenBank/DDBJ whole genome shotgun (WGS) entry which is preliminary data.</text>
</comment>
<reference evidence="2 3" key="1">
    <citation type="submission" date="2018-01" db="EMBL/GenBank/DDBJ databases">
        <title>Draft genome sequence of Jiangella sp. GTF31.</title>
        <authorList>
            <person name="Sahin N."/>
            <person name="Ay H."/>
            <person name="Saygin H."/>
        </authorList>
    </citation>
    <scope>NUCLEOTIDE SEQUENCE [LARGE SCALE GENOMIC DNA]</scope>
    <source>
        <strain evidence="2 3">GTF31</strain>
    </source>
</reference>
<dbReference type="InterPro" id="IPR024726">
    <property type="entry name" value="FhuF_C"/>
</dbReference>
<evidence type="ECO:0000313" key="2">
    <source>
        <dbReference type="EMBL" id="PZF83822.1"/>
    </source>
</evidence>
<protein>
    <submittedName>
        <fullName evidence="2">Iron-sulfur protein</fullName>
    </submittedName>
</protein>
<proteinExistence type="predicted"/>
<keyword evidence="3" id="KW-1185">Reference proteome</keyword>
<organism evidence="2 3">
    <name type="scientific">Jiangella anatolica</name>
    <dbReference type="NCBI Taxonomy" id="2670374"/>
    <lineage>
        <taxon>Bacteria</taxon>
        <taxon>Bacillati</taxon>
        <taxon>Actinomycetota</taxon>
        <taxon>Actinomycetes</taxon>
        <taxon>Jiangellales</taxon>
        <taxon>Jiangellaceae</taxon>
        <taxon>Jiangella</taxon>
    </lineage>
</organism>
<sequence>MTDYAGAHPLARTLGRASRAHDWLGLTLSPGRVPDGFVRTSDVDESYVTTWEAAAVAGQVTEYGRSHPLTTSGYVLGWYADVVSVTAARCFFVDRRVPRLGRESLAFRCHPEHPYPDDVAVLDPRFWCLPCDDAAAHPDATVVDDEAALAAVLRAEVRAHADAFLATFRTGARLPRRHLLGAFFDGIDSGFWLHTSALAATEEQVVATARTTLPGGADHFADPSSYYTVVDDRGRSHLTRRRISCCFYYKVADDGLPCTTCPRTSDADRAAQLSRFADEERHD</sequence>